<evidence type="ECO:0000256" key="5">
    <source>
        <dbReference type="ARBA" id="ARBA00022694"/>
    </source>
</evidence>
<feature type="region of interest" description="Disordered" evidence="8">
    <location>
        <begin position="367"/>
        <end position="389"/>
    </location>
</feature>
<evidence type="ECO:0000256" key="8">
    <source>
        <dbReference type="SAM" id="MobiDB-lite"/>
    </source>
</evidence>
<feature type="region of interest" description="Disordered" evidence="8">
    <location>
        <begin position="290"/>
        <end position="337"/>
    </location>
</feature>
<organism evidence="10 11">
    <name type="scientific">Discostella pseudostelligera</name>
    <dbReference type="NCBI Taxonomy" id="259834"/>
    <lineage>
        <taxon>Eukaryota</taxon>
        <taxon>Sar</taxon>
        <taxon>Stramenopiles</taxon>
        <taxon>Ochrophyta</taxon>
        <taxon>Bacillariophyta</taxon>
        <taxon>Coscinodiscophyceae</taxon>
        <taxon>Thalassiosirophycidae</taxon>
        <taxon>Stephanodiscales</taxon>
        <taxon>Stephanodiscaceae</taxon>
        <taxon>Discostella</taxon>
    </lineage>
</organism>
<dbReference type="Gene3D" id="3.30.1960.10">
    <property type="entry name" value="tRNA wybutosine-synthesizing-like"/>
    <property type="match status" value="1"/>
</dbReference>
<dbReference type="PANTHER" id="PTHR23245">
    <property type="entry name" value="TRNA METHYLTRANSFERASE"/>
    <property type="match status" value="1"/>
</dbReference>
<feature type="compositionally biased region" description="Acidic residues" evidence="8">
    <location>
        <begin position="290"/>
        <end position="299"/>
    </location>
</feature>
<protein>
    <recommendedName>
        <fullName evidence="9">SAM-dependent methyltransferase TRM5/TYW2-type domain-containing protein</fullName>
    </recommendedName>
</protein>
<dbReference type="AlphaFoldDB" id="A0ABD3LWQ4"/>
<dbReference type="PANTHER" id="PTHR23245:SF25">
    <property type="entry name" value="TRNA WYBUTOSINE-SYNTHESIZING PROTEIN 2 HOMOLOG"/>
    <property type="match status" value="1"/>
</dbReference>
<dbReference type="SUPFAM" id="SSF53335">
    <property type="entry name" value="S-adenosyl-L-methionine-dependent methyltransferases"/>
    <property type="match status" value="1"/>
</dbReference>
<dbReference type="InterPro" id="IPR036602">
    <property type="entry name" value="tRNA_yW-synthesising-like_sf"/>
</dbReference>
<dbReference type="Pfam" id="PF02475">
    <property type="entry name" value="TRM5-TYW2_MTfase"/>
    <property type="match status" value="1"/>
</dbReference>
<dbReference type="EMBL" id="JALLBG020000312">
    <property type="protein sequence ID" value="KAL3756183.1"/>
    <property type="molecule type" value="Genomic_DNA"/>
</dbReference>
<accession>A0ABD3LWQ4</accession>
<dbReference type="GO" id="GO:0102522">
    <property type="term" value="F:tRNA 4-demethylwyosine alpha-amino-alpha-carboxypropyltransferase activity"/>
    <property type="evidence" value="ECO:0007669"/>
    <property type="project" value="UniProtKB-EC"/>
</dbReference>
<comment type="caution">
    <text evidence="10">The sequence shown here is derived from an EMBL/GenBank/DDBJ whole genome shotgun (WGS) entry which is preliminary data.</text>
</comment>
<dbReference type="Gene3D" id="3.30.300.110">
    <property type="entry name" value="Met-10+ protein-like domains"/>
    <property type="match status" value="1"/>
</dbReference>
<dbReference type="InterPro" id="IPR030382">
    <property type="entry name" value="MeTrfase_TRM5/TYW2"/>
</dbReference>
<evidence type="ECO:0000259" key="9">
    <source>
        <dbReference type="PROSITE" id="PS51684"/>
    </source>
</evidence>
<feature type="compositionally biased region" description="Low complexity" evidence="8">
    <location>
        <begin position="372"/>
        <end position="389"/>
    </location>
</feature>
<dbReference type="InterPro" id="IPR056743">
    <property type="entry name" value="TRM5-TYW2-like_MTfase"/>
</dbReference>
<evidence type="ECO:0000256" key="2">
    <source>
        <dbReference type="ARBA" id="ARBA00022603"/>
    </source>
</evidence>
<feature type="compositionally biased region" description="Low complexity" evidence="8">
    <location>
        <begin position="315"/>
        <end position="332"/>
    </location>
</feature>
<dbReference type="SUPFAM" id="SSF111278">
    <property type="entry name" value="SSo0622-like"/>
    <property type="match status" value="2"/>
</dbReference>
<evidence type="ECO:0000256" key="1">
    <source>
        <dbReference type="ARBA" id="ARBA00004797"/>
    </source>
</evidence>
<evidence type="ECO:0000256" key="4">
    <source>
        <dbReference type="ARBA" id="ARBA00022691"/>
    </source>
</evidence>
<comment type="catalytic activity">
    <reaction evidence="6">
        <text>4-demethyl-7-[(3S)-3-amino-3-carboxypropyl]wyosine(37) in tRNA(Phe) + S-adenosyl-L-methionine = 7-[(3S)-3-amino-3-carboxypropyl]wyosine(37) in tRNA(Phe) + S-adenosyl-L-homocysteine + H(+)</text>
        <dbReference type="Rhea" id="RHEA:36635"/>
        <dbReference type="Rhea" id="RHEA-COMP:10378"/>
        <dbReference type="Rhea" id="RHEA-COMP:10379"/>
        <dbReference type="ChEBI" id="CHEBI:15378"/>
        <dbReference type="ChEBI" id="CHEBI:57856"/>
        <dbReference type="ChEBI" id="CHEBI:59789"/>
        <dbReference type="ChEBI" id="CHEBI:73543"/>
        <dbReference type="ChEBI" id="CHEBI:73550"/>
        <dbReference type="EC" id="2.1.1.282"/>
    </reaction>
</comment>
<keyword evidence="11" id="KW-1185">Reference proteome</keyword>
<dbReference type="InterPro" id="IPR003827">
    <property type="entry name" value="tRNA_yW-synthesising"/>
</dbReference>
<keyword evidence="4" id="KW-0949">S-adenosyl-L-methionine</keyword>
<keyword evidence="2" id="KW-0489">Methyltransferase</keyword>
<evidence type="ECO:0000256" key="3">
    <source>
        <dbReference type="ARBA" id="ARBA00022679"/>
    </source>
</evidence>
<feature type="region of interest" description="Disordered" evidence="8">
    <location>
        <begin position="1"/>
        <end position="26"/>
    </location>
</feature>
<dbReference type="GO" id="GO:0006400">
    <property type="term" value="P:tRNA modification"/>
    <property type="evidence" value="ECO:0007669"/>
    <property type="project" value="UniProtKB-ARBA"/>
</dbReference>
<dbReference type="GO" id="GO:0032259">
    <property type="term" value="P:methylation"/>
    <property type="evidence" value="ECO:0007669"/>
    <property type="project" value="UniProtKB-KW"/>
</dbReference>
<dbReference type="Pfam" id="PF02676">
    <property type="entry name" value="TYW3"/>
    <property type="match status" value="1"/>
</dbReference>
<feature type="compositionally biased region" description="Low complexity" evidence="8">
    <location>
        <begin position="93"/>
        <end position="109"/>
    </location>
</feature>
<dbReference type="Proteomes" id="UP001530293">
    <property type="component" value="Unassembled WGS sequence"/>
</dbReference>
<evidence type="ECO:0000313" key="10">
    <source>
        <dbReference type="EMBL" id="KAL3756183.1"/>
    </source>
</evidence>
<feature type="region of interest" description="Disordered" evidence="8">
    <location>
        <begin position="214"/>
        <end position="238"/>
    </location>
</feature>
<feature type="region of interest" description="Disordered" evidence="8">
    <location>
        <begin position="93"/>
        <end position="115"/>
    </location>
</feature>
<evidence type="ECO:0000313" key="11">
    <source>
        <dbReference type="Proteomes" id="UP001530293"/>
    </source>
</evidence>
<dbReference type="Gene3D" id="3.40.50.150">
    <property type="entry name" value="Vaccinia Virus protein VP39"/>
    <property type="match status" value="1"/>
</dbReference>
<gene>
    <name evidence="10" type="ORF">ACHAWU_007134</name>
</gene>
<proteinExistence type="predicted"/>
<reference evidence="10 11" key="1">
    <citation type="submission" date="2024-10" db="EMBL/GenBank/DDBJ databases">
        <title>Updated reference genomes for cyclostephanoid diatoms.</title>
        <authorList>
            <person name="Roberts W.R."/>
            <person name="Alverson A.J."/>
        </authorList>
    </citation>
    <scope>NUCLEOTIDE SEQUENCE [LARGE SCALE GENOMIC DNA]</scope>
    <source>
        <strain evidence="10 11">AJA232-27</strain>
    </source>
</reference>
<evidence type="ECO:0000256" key="7">
    <source>
        <dbReference type="ARBA" id="ARBA00049400"/>
    </source>
</evidence>
<name>A0ABD3LWQ4_9STRA</name>
<keyword evidence="3" id="KW-0808">Transferase</keyword>
<feature type="domain" description="SAM-dependent methyltransferase TRM5/TYW2-type" evidence="9">
    <location>
        <begin position="473"/>
        <end position="760"/>
    </location>
</feature>
<dbReference type="PROSITE" id="PS51684">
    <property type="entry name" value="SAM_MT_TRM5_TYW2"/>
    <property type="match status" value="1"/>
</dbReference>
<dbReference type="CDD" id="cd02440">
    <property type="entry name" value="AdoMet_MTases"/>
    <property type="match status" value="1"/>
</dbReference>
<sequence length="766" mass="84246">MHHHPTSSSSSSSSSSHRQKQQQQQQQLILFQTLKVNCLSKRDKSSAGRIDPHAVDICAIINSKHEYYTTSSCSGRCFLYCGDGIKSWHTHQNNSSTAANTTSTNNSAARGDGSTSGTVINVIASDSIDNHAPVEPFSTQPTNTTNKLGYFQRYRVNHDYIHEPTRYFDLTTLFNGTDPTGGGDPIPTIGQFDHGNNASFKSKLDEKKIINNNATANSNDNINGKSTSTSSSSGTAQPSSPIWLRFEPFILHVMCHSLKSASILMAAARPAFKNVGLTSWHCDDITDDDDGVDVADYGDDDRGSNYSMMDDDVHSYNNVNSHNHQQQQQQQQKNQCKKGKCPRYLVAIWGDEGLDMPLSLPTSPSRGLYYHPDTSTADNPDDSSSSSKNSNAEWLASLVNERHARNWKKIERFVESMKSLEGKMHSVDDDVDDEEEVATGLDRLELDTANDDNNTHVIHSTGKASGRTIPRSYDVVGDVAILNSLPEGDEEMQRRVGELIMSRNKAIKICVARTNPLSTSDRSPGTSGMIQLAGLPRNPIVTSHYEFGVKCVVDLQQTFFSPRMAPERLRLSQQVARGERVLVVFAGVGMEALQIVSKTEAKEVLAIEKNEVAAECLRRARRMLERNKTITIPGGGVGAAERLSILEGDALELLPTLERASFDRIVAPRPKEGAMDGDMGTGDAGKEFLLAMLPLLKLKGEVHWYDFAADHELPNCQRTKDMVETACGSLGLEMEVIHVAKVGSVAKRQFRVCINFRITGRLPTVG</sequence>
<dbReference type="InterPro" id="IPR029063">
    <property type="entry name" value="SAM-dependent_MTases_sf"/>
</dbReference>
<comment type="catalytic activity">
    <reaction evidence="7">
        <text>4-demethylwyosine(37) in tRNA(Phe) + S-adenosyl-L-methionine = 4-demethyl-7-[(3S)-3-amino-3-carboxypropyl]wyosine(37) in tRNA(Phe) + S-methyl-5'-thioadenosine + H(+)</text>
        <dbReference type="Rhea" id="RHEA:36355"/>
        <dbReference type="Rhea" id="RHEA-COMP:10164"/>
        <dbReference type="Rhea" id="RHEA-COMP:10378"/>
        <dbReference type="ChEBI" id="CHEBI:15378"/>
        <dbReference type="ChEBI" id="CHEBI:17509"/>
        <dbReference type="ChEBI" id="CHEBI:59789"/>
        <dbReference type="ChEBI" id="CHEBI:64315"/>
        <dbReference type="ChEBI" id="CHEBI:73550"/>
        <dbReference type="EC" id="2.5.1.114"/>
    </reaction>
</comment>
<feature type="compositionally biased region" description="Low complexity" evidence="8">
    <location>
        <begin position="7"/>
        <end position="26"/>
    </location>
</feature>
<comment type="pathway">
    <text evidence="1">tRNA modification; wybutosine-tRNA(Phe) biosynthesis.</text>
</comment>
<keyword evidence="5" id="KW-0819">tRNA processing</keyword>
<dbReference type="GO" id="GO:0008168">
    <property type="term" value="F:methyltransferase activity"/>
    <property type="evidence" value="ECO:0007669"/>
    <property type="project" value="UniProtKB-KW"/>
</dbReference>
<evidence type="ECO:0000256" key="6">
    <source>
        <dbReference type="ARBA" id="ARBA00049202"/>
    </source>
</evidence>